<dbReference type="eggNOG" id="COG4198">
    <property type="taxonomic scope" value="Bacteria"/>
</dbReference>
<reference evidence="1 2" key="2">
    <citation type="journal article" date="2015" name="PLoS ONE">
        <title>Whole-Genome Optical Mapping and Finished Genome Sequence of Sphingobacterium deserti sp. nov., a New Species Isolated from the Western Desert of China.</title>
        <authorList>
            <person name="Teng C."/>
            <person name="Zhou Z."/>
            <person name="Molnar I."/>
            <person name="Li X."/>
            <person name="Tang R."/>
            <person name="Chen M."/>
            <person name="Wang L."/>
            <person name="Su S."/>
            <person name="Zhang W."/>
            <person name="Lin M."/>
        </authorList>
    </citation>
    <scope>NUCLEOTIDE SEQUENCE [LARGE SCALE GENOMIC DNA]</scope>
    <source>
        <strain evidence="2">ACCC05744</strain>
    </source>
</reference>
<proteinExistence type="predicted"/>
<dbReference type="STRING" id="1229276.DI53_0986"/>
<evidence type="ECO:0000313" key="2">
    <source>
        <dbReference type="Proteomes" id="UP000031802"/>
    </source>
</evidence>
<name>A0A0B8TAZ8_9SPHI</name>
<sequence>MVFVLGSATSCKSQLEDKYLDPEQTATPNIRAFLSQMLTNSRFRSEYWHYRTFILQHQARYTQTTFFTNANGMYQQNDSYINGYWNDFYGPGLLGVYRAMERAYADLSDTEKADLDPFMYAARVVLYDQASKLVDNFGDIPFSEAGSLPMTDQISLAKFDSQTELYAVFIEGLENASTFFKGYSPTSDFTRADILNGGVALKWQKYANSLRLRLLMRTSNVNESTARTEIMEMLNNPADYPLIDGDNLGNYTPSSDVLLAPLSTYTSSLLDALRELPSHYAPDYMLNTVLNTSNDPRIPVLFDKFGKTVNNAFVQNPTYRAMPITFTQVESEQQFQDYAVVDSATAWINNKLPGVLMTASEVNFIKAEAQERWGSTADAKVAYETAVRQSISFHYYLNTTSTHATKVSTPVDSVITAFVTNSNIAYTGTPANKLQLIGTQKWLHFGWLQGEQAWSEYRRTKYPVLPAFPVDDLNGFERPPVRLLYPSSEVTNNSDNYSAVQAKDTRDTKIFWDVK</sequence>
<dbReference type="Gene3D" id="1.25.40.390">
    <property type="match status" value="1"/>
</dbReference>
<protein>
    <recommendedName>
        <fullName evidence="3">Lipoprotein</fullName>
    </recommendedName>
</protein>
<dbReference type="InterPro" id="IPR011990">
    <property type="entry name" value="TPR-like_helical_dom_sf"/>
</dbReference>
<evidence type="ECO:0008006" key="3">
    <source>
        <dbReference type="Google" id="ProtNLM"/>
    </source>
</evidence>
<comment type="caution">
    <text evidence="1">The sequence shown here is derived from an EMBL/GenBank/DDBJ whole genome shotgun (WGS) entry which is preliminary data.</text>
</comment>
<dbReference type="PATRIC" id="fig|1229276.3.peg.1015"/>
<dbReference type="AlphaFoldDB" id="A0A0B8TAZ8"/>
<dbReference type="EMBL" id="JJMU01000014">
    <property type="protein sequence ID" value="KGE15305.1"/>
    <property type="molecule type" value="Genomic_DNA"/>
</dbReference>
<dbReference type="Proteomes" id="UP000031802">
    <property type="component" value="Unassembled WGS sequence"/>
</dbReference>
<organism evidence="1 2">
    <name type="scientific">Sphingobacterium deserti</name>
    <dbReference type="NCBI Taxonomy" id="1229276"/>
    <lineage>
        <taxon>Bacteria</taxon>
        <taxon>Pseudomonadati</taxon>
        <taxon>Bacteroidota</taxon>
        <taxon>Sphingobacteriia</taxon>
        <taxon>Sphingobacteriales</taxon>
        <taxon>Sphingobacteriaceae</taxon>
        <taxon>Sphingobacterium</taxon>
    </lineage>
</organism>
<reference evidence="2" key="1">
    <citation type="submission" date="2014-04" db="EMBL/GenBank/DDBJ databases">
        <title>Whole-Genome optical mapping and complete genome sequence of Sphingobacterium deserti sp. nov., a new spaces isolated from desert in the west of China.</title>
        <authorList>
            <person name="Teng C."/>
            <person name="Zhou Z."/>
            <person name="Li X."/>
            <person name="Chen M."/>
            <person name="Lin M."/>
            <person name="Wang L."/>
            <person name="Su S."/>
            <person name="Zhang C."/>
            <person name="Zhang W."/>
        </authorList>
    </citation>
    <scope>NUCLEOTIDE SEQUENCE [LARGE SCALE GENOMIC DNA]</scope>
    <source>
        <strain evidence="2">ACCC05744</strain>
    </source>
</reference>
<dbReference type="SUPFAM" id="SSF48452">
    <property type="entry name" value="TPR-like"/>
    <property type="match status" value="1"/>
</dbReference>
<gene>
    <name evidence="1" type="ORF">DI53_0986</name>
</gene>
<accession>A0A0B8TAZ8</accession>
<evidence type="ECO:0000313" key="1">
    <source>
        <dbReference type="EMBL" id="KGE15305.1"/>
    </source>
</evidence>
<dbReference type="InterPro" id="IPR041662">
    <property type="entry name" value="SusD-like_2"/>
</dbReference>
<keyword evidence="2" id="KW-1185">Reference proteome</keyword>
<dbReference type="Pfam" id="PF12771">
    <property type="entry name" value="SusD-like_2"/>
    <property type="match status" value="1"/>
</dbReference>